<dbReference type="InterPro" id="IPR010989">
    <property type="entry name" value="SNARE"/>
</dbReference>
<dbReference type="SUPFAM" id="SSF47661">
    <property type="entry name" value="t-snare proteins"/>
    <property type="match status" value="1"/>
</dbReference>
<evidence type="ECO:0000259" key="11">
    <source>
        <dbReference type="PROSITE" id="PS50192"/>
    </source>
</evidence>
<dbReference type="InterPro" id="IPR000727">
    <property type="entry name" value="T_SNARE_dom"/>
</dbReference>
<dbReference type="SMART" id="SM00397">
    <property type="entry name" value="t_SNARE"/>
    <property type="match status" value="1"/>
</dbReference>
<keyword evidence="6 10" id="KW-1133">Transmembrane helix</keyword>
<feature type="transmembrane region" description="Helical" evidence="10">
    <location>
        <begin position="302"/>
        <end position="319"/>
    </location>
</feature>
<feature type="domain" description="T-SNARE coiled-coil homology" evidence="11">
    <location>
        <begin position="228"/>
        <end position="290"/>
    </location>
</feature>
<evidence type="ECO:0000256" key="7">
    <source>
        <dbReference type="ARBA" id="ARBA00023034"/>
    </source>
</evidence>
<reference evidence="12" key="1">
    <citation type="submission" date="2021-01" db="EMBL/GenBank/DDBJ databases">
        <authorList>
            <person name="Corre E."/>
            <person name="Pelletier E."/>
            <person name="Niang G."/>
            <person name="Scheremetjew M."/>
            <person name="Finn R."/>
            <person name="Kale V."/>
            <person name="Holt S."/>
            <person name="Cochrane G."/>
            <person name="Meng A."/>
            <person name="Brown T."/>
            <person name="Cohen L."/>
        </authorList>
    </citation>
    <scope>NUCLEOTIDE SEQUENCE</scope>
    <source>
        <strain evidence="12">308</strain>
    </source>
</reference>
<dbReference type="GO" id="GO:0005484">
    <property type="term" value="F:SNAP receptor activity"/>
    <property type="evidence" value="ECO:0007669"/>
    <property type="project" value="InterPro"/>
</dbReference>
<dbReference type="InterPro" id="IPR045242">
    <property type="entry name" value="Syntaxin"/>
</dbReference>
<evidence type="ECO:0000313" key="12">
    <source>
        <dbReference type="EMBL" id="CAD8874727.1"/>
    </source>
</evidence>
<evidence type="ECO:0000256" key="1">
    <source>
        <dbReference type="ARBA" id="ARBA00004409"/>
    </source>
</evidence>
<evidence type="ECO:0000256" key="4">
    <source>
        <dbReference type="ARBA" id="ARBA00022692"/>
    </source>
</evidence>
<keyword evidence="5" id="KW-0653">Protein transport</keyword>
<dbReference type="GO" id="GO:0006906">
    <property type="term" value="P:vesicle fusion"/>
    <property type="evidence" value="ECO:0007669"/>
    <property type="project" value="TreeGrafter"/>
</dbReference>
<evidence type="ECO:0000256" key="6">
    <source>
        <dbReference type="ARBA" id="ARBA00022989"/>
    </source>
</evidence>
<protein>
    <recommendedName>
        <fullName evidence="11">t-SNARE coiled-coil homology domain-containing protein</fullName>
    </recommendedName>
</protein>
<dbReference type="GO" id="GO:0000149">
    <property type="term" value="F:SNARE binding"/>
    <property type="evidence" value="ECO:0007669"/>
    <property type="project" value="TreeGrafter"/>
</dbReference>
<dbReference type="GO" id="GO:0048278">
    <property type="term" value="P:vesicle docking"/>
    <property type="evidence" value="ECO:0007669"/>
    <property type="project" value="TreeGrafter"/>
</dbReference>
<name>A0A7S1B4G3_9STRA</name>
<dbReference type="EMBL" id="HBFR01002806">
    <property type="protein sequence ID" value="CAD8874727.1"/>
    <property type="molecule type" value="Transcribed_RNA"/>
</dbReference>
<dbReference type="PROSITE" id="PS50192">
    <property type="entry name" value="T_SNARE"/>
    <property type="match status" value="1"/>
</dbReference>
<evidence type="ECO:0000256" key="3">
    <source>
        <dbReference type="ARBA" id="ARBA00022448"/>
    </source>
</evidence>
<dbReference type="AlphaFoldDB" id="A0A7S1B4G3"/>
<dbReference type="PROSITE" id="PS00914">
    <property type="entry name" value="SYNTAXIN"/>
    <property type="match status" value="1"/>
</dbReference>
<dbReference type="Gene3D" id="1.20.58.70">
    <property type="match status" value="1"/>
</dbReference>
<evidence type="ECO:0000256" key="2">
    <source>
        <dbReference type="ARBA" id="ARBA00009063"/>
    </source>
</evidence>
<accession>A0A7S1B4G3</accession>
<gene>
    <name evidence="12" type="ORF">CHYS00102_LOCUS1902</name>
</gene>
<comment type="subcellular location">
    <subcellularLocation>
        <location evidence="1">Golgi apparatus membrane</location>
        <topology evidence="1">Single-pass type IV membrane protein</topology>
    </subcellularLocation>
</comment>
<comment type="similarity">
    <text evidence="2">Belongs to the syntaxin family.</text>
</comment>
<sequence length="322" mass="36134">MASRDLTDAFVTARDDLIRRRKGRSSNSGGKIAPMGIVQGRSSYDDQHGLLYEDDASDHASEIDHSMPKSAPAYLAATERVEANLRSISISMEKLHGLHAVRVGSVFASDLSRRDREIDAITTDITTLFRVCERDLKGIIPTGPAGALLSDEEITVRKNVQRNLARRMQEMGTEFRKRQRTYLEDVAEQKGGGTDVQFGIDVEEAERARQHVESGLDSHHLSLVEEMEDTVLQRDEEITKIAQSINDLSTIFKELAVLVIDQGTILDRIDYNMEVVVERTHDGVKQLEKAEKSQKNARSMKCIMCQLITITILVVILILKHH</sequence>
<dbReference type="GO" id="GO:0000139">
    <property type="term" value="C:Golgi membrane"/>
    <property type="evidence" value="ECO:0007669"/>
    <property type="project" value="UniProtKB-SubCell"/>
</dbReference>
<dbReference type="CDD" id="cd15845">
    <property type="entry name" value="SNARE_syntaxin16"/>
    <property type="match status" value="1"/>
</dbReference>
<dbReference type="Pfam" id="PF05739">
    <property type="entry name" value="SNARE"/>
    <property type="match status" value="1"/>
</dbReference>
<keyword evidence="3" id="KW-0813">Transport</keyword>
<evidence type="ECO:0000256" key="8">
    <source>
        <dbReference type="ARBA" id="ARBA00023054"/>
    </source>
</evidence>
<keyword evidence="4 10" id="KW-0812">Transmembrane</keyword>
<keyword evidence="7" id="KW-0333">Golgi apparatus</keyword>
<keyword evidence="9 10" id="KW-0472">Membrane</keyword>
<proteinExistence type="inferred from homology"/>
<dbReference type="PANTHER" id="PTHR19957">
    <property type="entry name" value="SYNTAXIN"/>
    <property type="match status" value="1"/>
</dbReference>
<keyword evidence="8" id="KW-0175">Coiled coil</keyword>
<evidence type="ECO:0000256" key="5">
    <source>
        <dbReference type="ARBA" id="ARBA00022927"/>
    </source>
</evidence>
<evidence type="ECO:0000256" key="9">
    <source>
        <dbReference type="ARBA" id="ARBA00023136"/>
    </source>
</evidence>
<organism evidence="12">
    <name type="scientific">Corethron hystrix</name>
    <dbReference type="NCBI Taxonomy" id="216773"/>
    <lineage>
        <taxon>Eukaryota</taxon>
        <taxon>Sar</taxon>
        <taxon>Stramenopiles</taxon>
        <taxon>Ochrophyta</taxon>
        <taxon>Bacillariophyta</taxon>
        <taxon>Coscinodiscophyceae</taxon>
        <taxon>Corethrophycidae</taxon>
        <taxon>Corethrales</taxon>
        <taxon>Corethraceae</taxon>
        <taxon>Corethron</taxon>
    </lineage>
</organism>
<dbReference type="GO" id="GO:0006886">
    <property type="term" value="P:intracellular protein transport"/>
    <property type="evidence" value="ECO:0007669"/>
    <property type="project" value="InterPro"/>
</dbReference>
<dbReference type="GO" id="GO:0031201">
    <property type="term" value="C:SNARE complex"/>
    <property type="evidence" value="ECO:0007669"/>
    <property type="project" value="TreeGrafter"/>
</dbReference>
<evidence type="ECO:0000256" key="10">
    <source>
        <dbReference type="SAM" id="Phobius"/>
    </source>
</evidence>
<dbReference type="InterPro" id="IPR006012">
    <property type="entry name" value="Syntaxin/epimorphin_CS"/>
</dbReference>
<dbReference type="PANTHER" id="PTHR19957:SF83">
    <property type="entry name" value="SYNTAXIN-16"/>
    <property type="match status" value="1"/>
</dbReference>